<dbReference type="Pfam" id="PF12799">
    <property type="entry name" value="LRR_4"/>
    <property type="match status" value="1"/>
</dbReference>
<dbReference type="GeneID" id="90070932"/>
<evidence type="ECO:0000256" key="1">
    <source>
        <dbReference type="ARBA" id="ARBA00022614"/>
    </source>
</evidence>
<evidence type="ECO:0008006" key="5">
    <source>
        <dbReference type="Google" id="ProtNLM"/>
    </source>
</evidence>
<dbReference type="PROSITE" id="PS51450">
    <property type="entry name" value="LRR"/>
    <property type="match status" value="1"/>
</dbReference>
<dbReference type="Pfam" id="PF00560">
    <property type="entry name" value="LRR_1"/>
    <property type="match status" value="1"/>
</dbReference>
<evidence type="ECO:0000256" key="2">
    <source>
        <dbReference type="ARBA" id="ARBA00022737"/>
    </source>
</evidence>
<dbReference type="Gene3D" id="3.80.10.10">
    <property type="entry name" value="Ribonuclease Inhibitor"/>
    <property type="match status" value="3"/>
</dbReference>
<dbReference type="Proteomes" id="UP001360560">
    <property type="component" value="Unassembled WGS sequence"/>
</dbReference>
<dbReference type="AlphaFoldDB" id="A0AAV5QFI8"/>
<dbReference type="InterPro" id="IPR032675">
    <property type="entry name" value="LRR_dom_sf"/>
</dbReference>
<organism evidence="3 4">
    <name type="scientific">Saccharomycopsis crataegensis</name>
    <dbReference type="NCBI Taxonomy" id="43959"/>
    <lineage>
        <taxon>Eukaryota</taxon>
        <taxon>Fungi</taxon>
        <taxon>Dikarya</taxon>
        <taxon>Ascomycota</taxon>
        <taxon>Saccharomycotina</taxon>
        <taxon>Saccharomycetes</taxon>
        <taxon>Saccharomycopsidaceae</taxon>
        <taxon>Saccharomycopsis</taxon>
    </lineage>
</organism>
<sequence>MNFKNSVTQNNRNPVALARIDYLIGEITSKLESLSNHYHHLSSDNNLIESKLAAVNDELTEILSTQNKKTPDLVLTRLPHELQLNVFQLLPIITCLPFTKLASTATAANIRSYHDVSILGMACIGPTLNQSTAYFTPWFKGSVGRSKVASDSPITISTIKSHPSTHPLGFSKASGIGEDDSKTNHRDRGITFDISQNQEMEFLIGMKLKYVKSLSFLFVGGNSFKYQAVDFKELMTNKFRYFTIAANYPNIDMWFIFDNVLLNRGAFSFLCEMMDRPTLKGVWFQKSYVNEPPPTVLRSNFPIDSFVPEDMRASFETQTNDSRLYDFHDIGCQCEICCRSMVVDRKHYILEVAGNFNFYRMGERISEKAGGVEELSMKSMGIFGLSENLDCRFFQSLKSLDLSNNQLHHIDMSVFSNLEILCLNSNAFDGFNDLQNLQNCWKLREFHLMANRLTGSSVFDEAPVMNNVRILNLNHNRISAWDSLESKFPNLETLWMVSNGLGEGLSMKEDVLGLKLRNLQELNIGENCLPRVFHLQGSLPRLKILDLSNNIQTSSLMEYPGNSLQILRMSNCLVRDLGWLAHIPLKYSQIRHLNFQSNRIRSVESNLEHLSLLNSIDLSYNLLLNIGDFQFVGNTNLLKVDVTGNPQLKKSAIQQCRWLM</sequence>
<evidence type="ECO:0000313" key="4">
    <source>
        <dbReference type="Proteomes" id="UP001360560"/>
    </source>
</evidence>
<dbReference type="SUPFAM" id="SSF52058">
    <property type="entry name" value="L domain-like"/>
    <property type="match status" value="1"/>
</dbReference>
<protein>
    <recommendedName>
        <fullName evidence="5">F-box domain-containing protein</fullName>
    </recommendedName>
</protein>
<evidence type="ECO:0000313" key="3">
    <source>
        <dbReference type="EMBL" id="GMM32953.1"/>
    </source>
</evidence>
<gene>
    <name evidence="3" type="ORF">DASC09_002780</name>
</gene>
<dbReference type="SMART" id="SM00365">
    <property type="entry name" value="LRR_SD22"/>
    <property type="match status" value="4"/>
</dbReference>
<dbReference type="InterPro" id="IPR003591">
    <property type="entry name" value="Leu-rich_rpt_typical-subtyp"/>
</dbReference>
<dbReference type="PANTHER" id="PTHR46652:SF3">
    <property type="entry name" value="LEUCINE-RICH REPEAT-CONTAINING PROTEIN 9"/>
    <property type="match status" value="1"/>
</dbReference>
<dbReference type="InterPro" id="IPR050836">
    <property type="entry name" value="SDS22/Internalin_LRR"/>
</dbReference>
<dbReference type="RefSeq" id="XP_064849953.1">
    <property type="nucleotide sequence ID" value="XM_064993881.1"/>
</dbReference>
<accession>A0AAV5QFI8</accession>
<name>A0AAV5QFI8_9ASCO</name>
<dbReference type="InterPro" id="IPR025875">
    <property type="entry name" value="Leu-rich_rpt_4"/>
</dbReference>
<proteinExistence type="predicted"/>
<keyword evidence="2" id="KW-0677">Repeat</keyword>
<keyword evidence="1" id="KW-0433">Leucine-rich repeat</keyword>
<comment type="caution">
    <text evidence="3">The sequence shown here is derived from an EMBL/GenBank/DDBJ whole genome shotgun (WGS) entry which is preliminary data.</text>
</comment>
<keyword evidence="4" id="KW-1185">Reference proteome</keyword>
<dbReference type="PANTHER" id="PTHR46652">
    <property type="entry name" value="LEUCINE-RICH REPEAT AND IQ DOMAIN-CONTAINING PROTEIN 1-RELATED"/>
    <property type="match status" value="1"/>
</dbReference>
<reference evidence="3 4" key="1">
    <citation type="journal article" date="2023" name="Elife">
        <title>Identification of key yeast species and microbe-microbe interactions impacting larval growth of Drosophila in the wild.</title>
        <authorList>
            <person name="Mure A."/>
            <person name="Sugiura Y."/>
            <person name="Maeda R."/>
            <person name="Honda K."/>
            <person name="Sakurai N."/>
            <person name="Takahashi Y."/>
            <person name="Watada M."/>
            <person name="Katoh T."/>
            <person name="Gotoh A."/>
            <person name="Gotoh Y."/>
            <person name="Taniguchi I."/>
            <person name="Nakamura K."/>
            <person name="Hayashi T."/>
            <person name="Katayama T."/>
            <person name="Uemura T."/>
            <person name="Hattori Y."/>
        </authorList>
    </citation>
    <scope>NUCLEOTIDE SEQUENCE [LARGE SCALE GENOMIC DNA]</scope>
    <source>
        <strain evidence="3 4">SC-9</strain>
    </source>
</reference>
<dbReference type="EMBL" id="BTFZ01000001">
    <property type="protein sequence ID" value="GMM32953.1"/>
    <property type="molecule type" value="Genomic_DNA"/>
</dbReference>
<dbReference type="SMART" id="SM00369">
    <property type="entry name" value="LRR_TYP"/>
    <property type="match status" value="5"/>
</dbReference>
<dbReference type="InterPro" id="IPR001611">
    <property type="entry name" value="Leu-rich_rpt"/>
</dbReference>